<feature type="compositionally biased region" description="Low complexity" evidence="1">
    <location>
        <begin position="27"/>
        <end position="52"/>
    </location>
</feature>
<accession>A0A367IPJ1</accession>
<proteinExistence type="predicted"/>
<keyword evidence="3" id="KW-1185">Reference proteome</keyword>
<comment type="caution">
    <text evidence="2">The sequence shown here is derived from an EMBL/GenBank/DDBJ whole genome shotgun (WGS) entry which is preliminary data.</text>
</comment>
<gene>
    <name evidence="2" type="ORF">CU097_004091</name>
</gene>
<sequence length="61" mass="7308">NFYTKEDQQYMASYQMPEPYPGSPEHQPYYYQGQQQPVHDGGYYDENGYYYESTSPHQPQV</sequence>
<feature type="region of interest" description="Disordered" evidence="1">
    <location>
        <begin position="1"/>
        <end position="61"/>
    </location>
</feature>
<organism evidence="2 3">
    <name type="scientific">Rhizopus azygosporus</name>
    <name type="common">Rhizopus microsporus var. azygosporus</name>
    <dbReference type="NCBI Taxonomy" id="86630"/>
    <lineage>
        <taxon>Eukaryota</taxon>
        <taxon>Fungi</taxon>
        <taxon>Fungi incertae sedis</taxon>
        <taxon>Mucoromycota</taxon>
        <taxon>Mucoromycotina</taxon>
        <taxon>Mucoromycetes</taxon>
        <taxon>Mucorales</taxon>
        <taxon>Mucorineae</taxon>
        <taxon>Rhizopodaceae</taxon>
        <taxon>Rhizopus</taxon>
    </lineage>
</organism>
<dbReference type="AlphaFoldDB" id="A0A367IPJ1"/>
<evidence type="ECO:0000313" key="3">
    <source>
        <dbReference type="Proteomes" id="UP000252139"/>
    </source>
</evidence>
<evidence type="ECO:0000313" key="2">
    <source>
        <dbReference type="EMBL" id="RCH79610.1"/>
    </source>
</evidence>
<reference evidence="2 3" key="1">
    <citation type="journal article" date="2018" name="G3 (Bethesda)">
        <title>Phylogenetic and Phylogenomic Definition of Rhizopus Species.</title>
        <authorList>
            <person name="Gryganskyi A.P."/>
            <person name="Golan J."/>
            <person name="Dolatabadi S."/>
            <person name="Mondo S."/>
            <person name="Robb S."/>
            <person name="Idnurm A."/>
            <person name="Muszewska A."/>
            <person name="Steczkiewicz K."/>
            <person name="Masonjones S."/>
            <person name="Liao H.L."/>
            <person name="Gajdeczka M.T."/>
            <person name="Anike F."/>
            <person name="Vuek A."/>
            <person name="Anishchenko I.M."/>
            <person name="Voigt K."/>
            <person name="de Hoog G.S."/>
            <person name="Smith M.E."/>
            <person name="Heitman J."/>
            <person name="Vilgalys R."/>
            <person name="Stajich J.E."/>
        </authorList>
    </citation>
    <scope>NUCLEOTIDE SEQUENCE [LARGE SCALE GENOMIC DNA]</scope>
    <source>
        <strain evidence="2 3">CBS 357.93</strain>
    </source>
</reference>
<evidence type="ECO:0000256" key="1">
    <source>
        <dbReference type="SAM" id="MobiDB-lite"/>
    </source>
</evidence>
<dbReference type="EMBL" id="PJQL01004393">
    <property type="protein sequence ID" value="RCH79610.1"/>
    <property type="molecule type" value="Genomic_DNA"/>
</dbReference>
<name>A0A367IPJ1_RHIAZ</name>
<feature type="non-terminal residue" evidence="2">
    <location>
        <position position="61"/>
    </location>
</feature>
<protein>
    <submittedName>
        <fullName evidence="2">Uncharacterized protein</fullName>
    </submittedName>
</protein>
<feature type="non-terminal residue" evidence="2">
    <location>
        <position position="1"/>
    </location>
</feature>
<dbReference type="Proteomes" id="UP000252139">
    <property type="component" value="Unassembled WGS sequence"/>
</dbReference>